<gene>
    <name evidence="1" type="ORF">PRCB_08985</name>
</gene>
<comment type="caution">
    <text evidence="1">The sequence shown here is derived from an EMBL/GenBank/DDBJ whole genome shotgun (WGS) entry which is preliminary data.</text>
</comment>
<evidence type="ECO:0000313" key="1">
    <source>
        <dbReference type="EMBL" id="PJZ06828.1"/>
    </source>
</evidence>
<proteinExistence type="predicted"/>
<sequence length="66" mass="7563">MVNPDKITTSVCRILLSHMVQRIESKAVYETILANPGVCSSIEHDGLVTNREICWNHPYLKLKMKH</sequence>
<keyword evidence="2" id="KW-1185">Reference proteome</keyword>
<dbReference type="Proteomes" id="UP000232062">
    <property type="component" value="Unassembled WGS sequence"/>
</dbReference>
<protein>
    <submittedName>
        <fullName evidence="1">Uncharacterized protein</fullName>
    </submittedName>
</protein>
<reference evidence="1 2" key="1">
    <citation type="submission" date="2017-11" db="EMBL/GenBank/DDBJ databases">
        <title>The genome sequence of Pantoea rodasii DSM 26611.</title>
        <authorList>
            <person name="Gao J."/>
            <person name="Mao X."/>
            <person name="Sun J."/>
        </authorList>
    </citation>
    <scope>NUCLEOTIDE SEQUENCE [LARGE SCALE GENOMIC DNA]</scope>
    <source>
        <strain evidence="1 2">DSM 26611</strain>
    </source>
</reference>
<evidence type="ECO:0000313" key="2">
    <source>
        <dbReference type="Proteomes" id="UP000232062"/>
    </source>
</evidence>
<dbReference type="EMBL" id="PIQI01000011">
    <property type="protein sequence ID" value="PJZ06828.1"/>
    <property type="molecule type" value="Genomic_DNA"/>
</dbReference>
<organism evidence="1 2">
    <name type="scientific">Pantoea rodasii</name>
    <dbReference type="NCBI Taxonomy" id="1076549"/>
    <lineage>
        <taxon>Bacteria</taxon>
        <taxon>Pseudomonadati</taxon>
        <taxon>Pseudomonadota</taxon>
        <taxon>Gammaproteobacteria</taxon>
        <taxon>Enterobacterales</taxon>
        <taxon>Erwiniaceae</taxon>
        <taxon>Pantoea</taxon>
    </lineage>
</organism>
<accession>A0A2M9WHA1</accession>
<name>A0A2M9WHA1_9GAMM</name>
<dbReference type="AlphaFoldDB" id="A0A2M9WHA1"/>